<keyword evidence="2" id="KW-0687">Ribonucleoprotein</keyword>
<evidence type="ECO:0000313" key="2">
    <source>
        <dbReference type="EMBL" id="WIM06690.1"/>
    </source>
</evidence>
<feature type="domain" description="YcaO" evidence="1">
    <location>
        <begin position="61"/>
        <end position="445"/>
    </location>
</feature>
<proteinExistence type="predicted"/>
<dbReference type="PROSITE" id="PS51664">
    <property type="entry name" value="YCAO"/>
    <property type="match status" value="1"/>
</dbReference>
<dbReference type="PANTHER" id="PTHR37809:SF1">
    <property type="entry name" value="RIBOSOMAL PROTEIN S12 METHYLTHIOTRANSFERASE ACCESSORY FACTOR YCAO"/>
    <property type="match status" value="1"/>
</dbReference>
<dbReference type="NCBIfam" id="TIGR00702">
    <property type="entry name" value="YcaO-type kinase domain"/>
    <property type="match status" value="1"/>
</dbReference>
<dbReference type="Proteomes" id="UP001234916">
    <property type="component" value="Chromosome"/>
</dbReference>
<organism evidence="2">
    <name type="scientific">Candidatus Nitricoxidivorans perseverans</name>
    <dbReference type="NCBI Taxonomy" id="2975601"/>
    <lineage>
        <taxon>Bacteria</taxon>
        <taxon>Pseudomonadati</taxon>
        <taxon>Pseudomonadota</taxon>
        <taxon>Betaproteobacteria</taxon>
        <taxon>Nitrosomonadales</taxon>
        <taxon>Sterolibacteriaceae</taxon>
        <taxon>Candidatus Nitricoxidivorans</taxon>
    </lineage>
</organism>
<dbReference type="GO" id="GO:0005840">
    <property type="term" value="C:ribosome"/>
    <property type="evidence" value="ECO:0007669"/>
    <property type="project" value="UniProtKB-KW"/>
</dbReference>
<dbReference type="EMBL" id="CP107246">
    <property type="protein sequence ID" value="WIM06690.1"/>
    <property type="molecule type" value="Genomic_DNA"/>
</dbReference>
<dbReference type="Pfam" id="PF02624">
    <property type="entry name" value="YcaO"/>
    <property type="match status" value="1"/>
</dbReference>
<dbReference type="NCBIfam" id="NF040716">
    <property type="entry name" value="YcaO_for_S12"/>
    <property type="match status" value="1"/>
</dbReference>
<name>A0AA49IY89_9PROT</name>
<dbReference type="AlphaFoldDB" id="A0AA49IY89"/>
<dbReference type="InterPro" id="IPR041080">
    <property type="entry name" value="YcaO_C"/>
</dbReference>
<dbReference type="PANTHER" id="PTHR37809">
    <property type="entry name" value="RIBOSOMAL PROTEIN S12 METHYLTHIOTRANSFERASE ACCESSORY FACTOR YCAO"/>
    <property type="match status" value="1"/>
</dbReference>
<dbReference type="InterPro" id="IPR003776">
    <property type="entry name" value="YcaO-like_dom"/>
</dbReference>
<dbReference type="KEGG" id="npv:OHM77_05335"/>
<reference evidence="2" key="1">
    <citation type="journal article" date="2023" name="Nat. Microbiol.">
        <title>Enrichment and characterization of a nitric oxide-reducing microbial community in a continuous bioreactor.</title>
        <authorList>
            <person name="Garrido-Amador P."/>
            <person name="Stortenbeker N."/>
            <person name="Wessels H.J.C.T."/>
            <person name="Speth D.R."/>
            <person name="Garcia-Heredia I."/>
            <person name="Kartal B."/>
        </authorList>
    </citation>
    <scope>NUCLEOTIDE SEQUENCE</scope>
    <source>
        <strain evidence="2">MAG1</strain>
    </source>
</reference>
<sequence>MQTEHFIAGKDASLESSIATLQGRLASLGFHVEERSWLNPVDGVWSVHVRDRDCPLLFTNGKGASRPAALASALGEFFERLACNYFWSHYHLGEAIAGRGFVHYPRERWFTLSEDDGDGGWPEGLLTPELRRLYNPEGSIDARALVDLNSGDAERGICALPYVRSRDGATVWFPVNIIGNLYVSNGMSAGNTPAEARTQALSEIIERHVKFRILREGICLPDVPEAVIARFPAIEAGIRALRRAGFGILVRDASLGGEWPVMNVTLLHPGDQGCFASFGAHPRFEIALERALTELLQGRGLDALGGFPEPGFDREEIAAAPNLEIHFVDSSGIVGWDFLGDAPDFEFADWNFSGADATTAEDCQWLEDRIHRAGHDIYIADFDHLGVYACRILVPGMSEIYPLDDLEWENNSVGNEIREAILYLPELDDDECADLLETLIDLDLPDDRPVAALIGLAADAGSVWADLRVGELKTLLALAIGDEESIREGCEWVRHFEQIDEGRRRLYRCIETLLELEGAGGRRVALQHLYGATTLETAEALLRREQRFSGIDAPGRDFEGCDLHRRLLEAYGKLHPRVPDSSAN</sequence>
<evidence type="ECO:0000259" key="1">
    <source>
        <dbReference type="PROSITE" id="PS51664"/>
    </source>
</evidence>
<accession>A0AA49IY89</accession>
<keyword evidence="2" id="KW-0689">Ribosomal protein</keyword>
<dbReference type="Gene3D" id="3.30.1330.230">
    <property type="match status" value="1"/>
</dbReference>
<gene>
    <name evidence="2" type="primary">ycaO</name>
    <name evidence="2" type="ORF">OHM77_05335</name>
</gene>
<protein>
    <submittedName>
        <fullName evidence="2">30S ribosomal protein S12 methylthiotransferase accessory factor YcaO</fullName>
    </submittedName>
</protein>
<dbReference type="Pfam" id="PF18381">
    <property type="entry name" value="YcaO_C"/>
    <property type="match status" value="1"/>
</dbReference>